<comment type="caution">
    <text evidence="2">The sequence shown here is derived from an EMBL/GenBank/DDBJ whole genome shotgun (WGS) entry which is preliminary data.</text>
</comment>
<name>A0ABW2VUJ9_9ACTN</name>
<proteinExistence type="predicted"/>
<gene>
    <name evidence="2" type="ORF">ACFQZP_39630</name>
</gene>
<evidence type="ECO:0000313" key="3">
    <source>
        <dbReference type="Proteomes" id="UP001596957"/>
    </source>
</evidence>
<dbReference type="RefSeq" id="WP_381301558.1">
    <property type="nucleotide sequence ID" value="NZ_JBHTEC010000004.1"/>
</dbReference>
<dbReference type="EMBL" id="JBHTEC010000004">
    <property type="protein sequence ID" value="MFD0287634.1"/>
    <property type="molecule type" value="Genomic_DNA"/>
</dbReference>
<dbReference type="Proteomes" id="UP001596957">
    <property type="component" value="Unassembled WGS sequence"/>
</dbReference>
<protein>
    <recommendedName>
        <fullName evidence="4">Secreted protein</fullName>
    </recommendedName>
</protein>
<accession>A0ABW2VUJ9</accession>
<keyword evidence="1" id="KW-0732">Signal</keyword>
<evidence type="ECO:0000313" key="2">
    <source>
        <dbReference type="EMBL" id="MFD0287634.1"/>
    </source>
</evidence>
<feature type="chain" id="PRO_5045497112" description="Secreted protein" evidence="1">
    <location>
        <begin position="28"/>
        <end position="124"/>
    </location>
</feature>
<evidence type="ECO:0008006" key="4">
    <source>
        <dbReference type="Google" id="ProtNLM"/>
    </source>
</evidence>
<keyword evidence="3" id="KW-1185">Reference proteome</keyword>
<sequence length="124" mass="12999">MTRRWMTAAAMAAATLTALIAPAGAEAAPALTAAVHAPAAKDCTTMWKAREGVAVRRPGRLDGPVATMHSPIDHYLKKGEAVRSCVVAIARTSSGPAYRACGGEGHIWRIVRGGQVPQACLRRV</sequence>
<feature type="signal peptide" evidence="1">
    <location>
        <begin position="1"/>
        <end position="27"/>
    </location>
</feature>
<organism evidence="2 3">
    <name type="scientific">Streptomyces lutosisoli</name>
    <dbReference type="NCBI Taxonomy" id="2665721"/>
    <lineage>
        <taxon>Bacteria</taxon>
        <taxon>Bacillati</taxon>
        <taxon>Actinomycetota</taxon>
        <taxon>Actinomycetes</taxon>
        <taxon>Kitasatosporales</taxon>
        <taxon>Streptomycetaceae</taxon>
        <taxon>Streptomyces</taxon>
    </lineage>
</organism>
<evidence type="ECO:0000256" key="1">
    <source>
        <dbReference type="SAM" id="SignalP"/>
    </source>
</evidence>
<reference evidence="3" key="1">
    <citation type="journal article" date="2019" name="Int. J. Syst. Evol. Microbiol.">
        <title>The Global Catalogue of Microorganisms (GCM) 10K type strain sequencing project: providing services to taxonomists for standard genome sequencing and annotation.</title>
        <authorList>
            <consortium name="The Broad Institute Genomics Platform"/>
            <consortium name="The Broad Institute Genome Sequencing Center for Infectious Disease"/>
            <person name="Wu L."/>
            <person name="Ma J."/>
        </authorList>
    </citation>
    <scope>NUCLEOTIDE SEQUENCE [LARGE SCALE GENOMIC DNA]</scope>
    <source>
        <strain evidence="3">CGMCC 4.7198</strain>
    </source>
</reference>